<accession>A0A7V9Z5P8</accession>
<gene>
    <name evidence="1" type="ORF">HNR31_001317</name>
</gene>
<keyword evidence="2" id="KW-1185">Reference proteome</keyword>
<sequence>MNIYLADLIVSERKVEKRKIGTYSIFVKEMKNPFSVRLKTIAPTNFADSLRFLKSEETHDRFLDEEMWFRTIKCQENAQLYFVFKSVDQLYMFVIKLDLKKRHFEITSYEWNQLQQKYLRLHTNELLTIEKQLIYYILQSLYIYENKRVSYLFVSPVKKKQ</sequence>
<evidence type="ECO:0000313" key="1">
    <source>
        <dbReference type="EMBL" id="MBA2874547.1"/>
    </source>
</evidence>
<dbReference type="EMBL" id="JACDUT010000003">
    <property type="protein sequence ID" value="MBA2874547.1"/>
    <property type="molecule type" value="Genomic_DNA"/>
</dbReference>
<comment type="caution">
    <text evidence="1">The sequence shown here is derived from an EMBL/GenBank/DDBJ whole genome shotgun (WGS) entry which is preliminary data.</text>
</comment>
<reference evidence="1 2" key="1">
    <citation type="submission" date="2020-07" db="EMBL/GenBank/DDBJ databases">
        <title>Genomic Encyclopedia of Type Strains, Phase IV (KMG-IV): sequencing the most valuable type-strain genomes for metagenomic binning, comparative biology and taxonomic classification.</title>
        <authorList>
            <person name="Goeker M."/>
        </authorList>
    </citation>
    <scope>NUCLEOTIDE SEQUENCE [LARGE SCALE GENOMIC DNA]</scope>
    <source>
        <strain evidence="1 2">DSM 15730</strain>
    </source>
</reference>
<proteinExistence type="predicted"/>
<organism evidence="1 2">
    <name type="scientific">Thermaerobacillus caldiproteolyticus</name>
    <dbReference type="NCBI Taxonomy" id="247480"/>
    <lineage>
        <taxon>Bacteria</taxon>
        <taxon>Bacillati</taxon>
        <taxon>Bacillota</taxon>
        <taxon>Bacilli</taxon>
        <taxon>Bacillales</taxon>
        <taxon>Anoxybacillaceae</taxon>
        <taxon>Thermaerobacillus</taxon>
    </lineage>
</organism>
<name>A0A7V9Z5P8_9BACL</name>
<dbReference type="AlphaFoldDB" id="A0A7V9Z5P8"/>
<protein>
    <submittedName>
        <fullName evidence="1">Uncharacterized protein</fullName>
    </submittedName>
</protein>
<evidence type="ECO:0000313" key="2">
    <source>
        <dbReference type="Proteomes" id="UP000523087"/>
    </source>
</evidence>
<dbReference type="Proteomes" id="UP000523087">
    <property type="component" value="Unassembled WGS sequence"/>
</dbReference>